<gene>
    <name evidence="5" type="ORF">SAMN05192540_1383</name>
</gene>
<keyword evidence="2" id="KW-0238">DNA-binding</keyword>
<dbReference type="InterPro" id="IPR036388">
    <property type="entry name" value="WH-like_DNA-bd_sf"/>
</dbReference>
<dbReference type="RefSeq" id="WP_074671232.1">
    <property type="nucleotide sequence ID" value="NZ_CAJQES010000003.1"/>
</dbReference>
<evidence type="ECO:0000256" key="2">
    <source>
        <dbReference type="ARBA" id="ARBA00023125"/>
    </source>
</evidence>
<feature type="domain" description="HTH gntR-type" evidence="4">
    <location>
        <begin position="16"/>
        <end position="84"/>
    </location>
</feature>
<dbReference type="Gene3D" id="3.40.50.2300">
    <property type="match status" value="2"/>
</dbReference>
<dbReference type="AlphaFoldDB" id="A0A1H4LR00"/>
<dbReference type="Proteomes" id="UP000183038">
    <property type="component" value="Unassembled WGS sequence"/>
</dbReference>
<accession>A0A1H4LR00</accession>
<evidence type="ECO:0000256" key="1">
    <source>
        <dbReference type="ARBA" id="ARBA00023015"/>
    </source>
</evidence>
<dbReference type="InterPro" id="IPR000524">
    <property type="entry name" value="Tscrpt_reg_HTH_GntR"/>
</dbReference>
<reference evidence="5 6" key="1">
    <citation type="submission" date="2016-10" db="EMBL/GenBank/DDBJ databases">
        <authorList>
            <person name="de Groot N.N."/>
        </authorList>
    </citation>
    <scope>NUCLEOTIDE SEQUENCE [LARGE SCALE GENOMIC DNA]</scope>
    <source>
        <strain evidence="5 6">MAR_2009_71</strain>
    </source>
</reference>
<protein>
    <submittedName>
        <fullName evidence="5">Transcriptional regulator, GntR family</fullName>
    </submittedName>
</protein>
<dbReference type="SMART" id="SM00345">
    <property type="entry name" value="HTH_GNTR"/>
    <property type="match status" value="1"/>
</dbReference>
<proteinExistence type="predicted"/>
<dbReference type="OrthoDB" id="742238at2"/>
<name>A0A1H4LR00_9FLAO</name>
<dbReference type="EMBL" id="FNTB01000001">
    <property type="protein sequence ID" value="SEB72715.1"/>
    <property type="molecule type" value="Genomic_DNA"/>
</dbReference>
<sequence length="338" mass="38903">MLVISKILNLTHNNNLTKHEQLVQGVIESIEDGQLTIGDQLPSINTMVEEIGYARKTIFKAYEELKNRGLIESRQLKGYFVISQATNITKRMALLLFAFQSYQEEFYKTFRKEMGRRFQIDVFFHHNNLTVFKTIISNINGKYGMYVIAPIQNEKVATLLKNIEPKKLLLVDRYLNLGPGYSYISQEFEEVIYTSLVRLLPEIKKYNKIILYFNEESDFSPISIKNAFQKFIDEFEVNGCVKNNYTIGSAKKGNLYFALGDTILWQILRDSVRNKYKIGEDIGILSQNDNVSKEIVFGGITTISTDFNEMAKRAALHLKGDTVTKLIMPSRLIKRSSL</sequence>
<dbReference type="Pfam" id="PF00392">
    <property type="entry name" value="GntR"/>
    <property type="match status" value="1"/>
</dbReference>
<dbReference type="PANTHER" id="PTHR38445:SF10">
    <property type="entry name" value="GNTR-FAMILY TRANSCRIPTIONAL REGULATOR"/>
    <property type="match status" value="1"/>
</dbReference>
<dbReference type="InterPro" id="IPR036390">
    <property type="entry name" value="WH_DNA-bd_sf"/>
</dbReference>
<keyword evidence="3" id="KW-0804">Transcription</keyword>
<evidence type="ECO:0000259" key="4">
    <source>
        <dbReference type="PROSITE" id="PS50949"/>
    </source>
</evidence>
<dbReference type="GO" id="GO:0003677">
    <property type="term" value="F:DNA binding"/>
    <property type="evidence" value="ECO:0007669"/>
    <property type="project" value="UniProtKB-KW"/>
</dbReference>
<evidence type="ECO:0000313" key="5">
    <source>
        <dbReference type="EMBL" id="SEB72715.1"/>
    </source>
</evidence>
<dbReference type="InterPro" id="IPR028082">
    <property type="entry name" value="Peripla_BP_I"/>
</dbReference>
<evidence type="ECO:0000256" key="3">
    <source>
        <dbReference type="ARBA" id="ARBA00023163"/>
    </source>
</evidence>
<organism evidence="5 6">
    <name type="scientific">Maribacter dokdonensis</name>
    <dbReference type="NCBI Taxonomy" id="320912"/>
    <lineage>
        <taxon>Bacteria</taxon>
        <taxon>Pseudomonadati</taxon>
        <taxon>Bacteroidota</taxon>
        <taxon>Flavobacteriia</taxon>
        <taxon>Flavobacteriales</taxon>
        <taxon>Flavobacteriaceae</taxon>
        <taxon>Maribacter</taxon>
    </lineage>
</organism>
<dbReference type="PANTHER" id="PTHR38445">
    <property type="entry name" value="HTH-TYPE TRANSCRIPTIONAL REPRESSOR YTRA"/>
    <property type="match status" value="1"/>
</dbReference>
<dbReference type="SUPFAM" id="SSF53822">
    <property type="entry name" value="Periplasmic binding protein-like I"/>
    <property type="match status" value="1"/>
</dbReference>
<dbReference type="GO" id="GO:0003700">
    <property type="term" value="F:DNA-binding transcription factor activity"/>
    <property type="evidence" value="ECO:0007669"/>
    <property type="project" value="InterPro"/>
</dbReference>
<dbReference type="Gene3D" id="1.10.10.10">
    <property type="entry name" value="Winged helix-like DNA-binding domain superfamily/Winged helix DNA-binding domain"/>
    <property type="match status" value="1"/>
</dbReference>
<dbReference type="PROSITE" id="PS50949">
    <property type="entry name" value="HTH_GNTR"/>
    <property type="match status" value="1"/>
</dbReference>
<keyword evidence="1" id="KW-0805">Transcription regulation</keyword>
<evidence type="ECO:0000313" key="6">
    <source>
        <dbReference type="Proteomes" id="UP000183038"/>
    </source>
</evidence>
<dbReference type="CDD" id="cd07377">
    <property type="entry name" value="WHTH_GntR"/>
    <property type="match status" value="1"/>
</dbReference>
<dbReference type="SUPFAM" id="SSF46785">
    <property type="entry name" value="Winged helix' DNA-binding domain"/>
    <property type="match status" value="1"/>
</dbReference>